<evidence type="ECO:0000313" key="2">
    <source>
        <dbReference type="EMBL" id="CZR65050.1"/>
    </source>
</evidence>
<protein>
    <recommendedName>
        <fullName evidence="1">Heterokaryon incompatibility domain-containing protein</fullName>
    </recommendedName>
</protein>
<name>A0A1L7XJ30_9HELO</name>
<dbReference type="Proteomes" id="UP000184330">
    <property type="component" value="Unassembled WGS sequence"/>
</dbReference>
<proteinExistence type="predicted"/>
<sequence length="716" mass="80661">MPLCEICEALDIDKECRLGEYSALITRADEGCDACRFYCDILQNSASWNHRLEKLPGNIVYLASRRLDVRKPDNIGGRSYSCDDLLFDYVVSEDYIGPKDEDTDIRRLIPSNPQDEPCFKQLQSWLTECSGHKNCPKIKDVPLPPRIMEVSPELNGPCKVIDSHGRTGQYLVLGDPFDVASFSKFNAELMSSSVGTIKLPKTVEDAIIITQRLGYRYLWFPAMCVQVYATGAEHLESIYGNAALMISPTSETGILEERKVFCSPALGKNKDRYMRQKLLRWDWDLSLHTGNTEKPRGWLALQRILSPRIVHYTKRQMIWECTDGLKFEAAGIPDKVTGSGQVRQRYKKAFVQPFITSYLEKHTSPEVEQVTDSLQNLSTATSSLTPDPNNLSQRLEAYHQTINELSTHAFPLSQPNDKLTAIATVARILNPDNILGSYLSGLWTSNLPAGLAWGRAFPVLTAAKEYRAPSWSPSSVDGQTSSMFLSWPETILSDQLIEPHKSFIEKYGLRLLSQDLILSNPSNPFSAAQPGSNITISGTAVGLMSLLNTINEDKDRVFHPTFVLDKSWALDCSVCGHHDEQFSEKEREDEGKKIKDELEHHLVLFIQGHFWGAGFDEGVVDCVVLTKLDHSHRGEKGELEGFVDEKSEVVGTSEKEGSGGERKEKREGYERVGFLGLGLDYYDKPSYKKEDGSLDREFLERKFEGLGWERMDLKLF</sequence>
<dbReference type="EMBL" id="FJOG01000029">
    <property type="protein sequence ID" value="CZR65050.1"/>
    <property type="molecule type" value="Genomic_DNA"/>
</dbReference>
<dbReference type="STRING" id="576137.A0A1L7XJ30"/>
<dbReference type="AlphaFoldDB" id="A0A1L7XJ30"/>
<evidence type="ECO:0000313" key="3">
    <source>
        <dbReference type="Proteomes" id="UP000184330"/>
    </source>
</evidence>
<dbReference type="PANTHER" id="PTHR33112">
    <property type="entry name" value="DOMAIN PROTEIN, PUTATIVE-RELATED"/>
    <property type="match status" value="1"/>
</dbReference>
<gene>
    <name evidence="2" type="ORF">PAC_14950</name>
</gene>
<dbReference type="PANTHER" id="PTHR33112:SF16">
    <property type="entry name" value="HETEROKARYON INCOMPATIBILITY DOMAIN-CONTAINING PROTEIN"/>
    <property type="match status" value="1"/>
</dbReference>
<accession>A0A1L7XJ30</accession>
<keyword evidence="3" id="KW-1185">Reference proteome</keyword>
<evidence type="ECO:0000259" key="1">
    <source>
        <dbReference type="Pfam" id="PF06985"/>
    </source>
</evidence>
<organism evidence="2 3">
    <name type="scientific">Phialocephala subalpina</name>
    <dbReference type="NCBI Taxonomy" id="576137"/>
    <lineage>
        <taxon>Eukaryota</taxon>
        <taxon>Fungi</taxon>
        <taxon>Dikarya</taxon>
        <taxon>Ascomycota</taxon>
        <taxon>Pezizomycotina</taxon>
        <taxon>Leotiomycetes</taxon>
        <taxon>Helotiales</taxon>
        <taxon>Mollisiaceae</taxon>
        <taxon>Phialocephala</taxon>
        <taxon>Phialocephala fortinii species complex</taxon>
    </lineage>
</organism>
<feature type="domain" description="Heterokaryon incompatibility" evidence="1">
    <location>
        <begin position="194"/>
        <end position="253"/>
    </location>
</feature>
<dbReference type="Pfam" id="PF06985">
    <property type="entry name" value="HET"/>
    <property type="match status" value="1"/>
</dbReference>
<dbReference type="InterPro" id="IPR010730">
    <property type="entry name" value="HET"/>
</dbReference>
<dbReference type="OrthoDB" id="5125733at2759"/>
<reference evidence="2 3" key="1">
    <citation type="submission" date="2016-03" db="EMBL/GenBank/DDBJ databases">
        <authorList>
            <person name="Ploux O."/>
        </authorList>
    </citation>
    <scope>NUCLEOTIDE SEQUENCE [LARGE SCALE GENOMIC DNA]</scope>
    <source>
        <strain evidence="2 3">UAMH 11012</strain>
    </source>
</reference>